<dbReference type="GO" id="GO:0032259">
    <property type="term" value="P:methylation"/>
    <property type="evidence" value="ECO:0007669"/>
    <property type="project" value="UniProtKB-KW"/>
</dbReference>
<evidence type="ECO:0000313" key="3">
    <source>
        <dbReference type="Proteomes" id="UP000568380"/>
    </source>
</evidence>
<protein>
    <submittedName>
        <fullName evidence="2">SAM-dependent methyltransferase</fullName>
    </submittedName>
</protein>
<dbReference type="InterPro" id="IPR029063">
    <property type="entry name" value="SAM-dependent_MTases_sf"/>
</dbReference>
<name>A0A7W7ZZD4_9ACTN</name>
<keyword evidence="2" id="KW-0808">Transferase</keyword>
<keyword evidence="2" id="KW-0489">Methyltransferase</keyword>
<evidence type="ECO:0000259" key="1">
    <source>
        <dbReference type="Pfam" id="PF12147"/>
    </source>
</evidence>
<feature type="domain" description="Methyltransferase" evidence="1">
    <location>
        <begin position="1"/>
        <end position="248"/>
    </location>
</feature>
<dbReference type="GO" id="GO:0008168">
    <property type="term" value="F:methyltransferase activity"/>
    <property type="evidence" value="ECO:0007669"/>
    <property type="project" value="UniProtKB-KW"/>
</dbReference>
<gene>
    <name evidence="2" type="ORF">HNR40_002101</name>
</gene>
<dbReference type="Proteomes" id="UP000568380">
    <property type="component" value="Unassembled WGS sequence"/>
</dbReference>
<dbReference type="AlphaFoldDB" id="A0A7W7ZZD4"/>
<dbReference type="RefSeq" id="WP_184960132.1">
    <property type="nucleotide sequence ID" value="NZ_JACHIN010000002.1"/>
</dbReference>
<dbReference type="Pfam" id="PF12147">
    <property type="entry name" value="Methyltransf_20"/>
    <property type="match status" value="1"/>
</dbReference>
<comment type="caution">
    <text evidence="2">The sequence shown here is derived from an EMBL/GenBank/DDBJ whole genome shotgun (WGS) entry which is preliminary data.</text>
</comment>
<accession>A0A7W7ZZD4</accession>
<dbReference type="EMBL" id="JACHIN010000002">
    <property type="protein sequence ID" value="MBB5076637.1"/>
    <property type="molecule type" value="Genomic_DNA"/>
</dbReference>
<organism evidence="2 3">
    <name type="scientific">Nonomuraea endophytica</name>
    <dbReference type="NCBI Taxonomy" id="714136"/>
    <lineage>
        <taxon>Bacteria</taxon>
        <taxon>Bacillati</taxon>
        <taxon>Actinomycetota</taxon>
        <taxon>Actinomycetes</taxon>
        <taxon>Streptosporangiales</taxon>
        <taxon>Streptosporangiaceae</taxon>
        <taxon>Nonomuraea</taxon>
    </lineage>
</organism>
<proteinExistence type="predicted"/>
<evidence type="ECO:0000313" key="2">
    <source>
        <dbReference type="EMBL" id="MBB5076637.1"/>
    </source>
</evidence>
<dbReference type="SUPFAM" id="SSF53335">
    <property type="entry name" value="S-adenosyl-L-methionine-dependent methyltransferases"/>
    <property type="match status" value="1"/>
</dbReference>
<reference evidence="2 3" key="1">
    <citation type="submission" date="2020-08" db="EMBL/GenBank/DDBJ databases">
        <title>Genomic Encyclopedia of Type Strains, Phase IV (KMG-IV): sequencing the most valuable type-strain genomes for metagenomic binning, comparative biology and taxonomic classification.</title>
        <authorList>
            <person name="Goeker M."/>
        </authorList>
    </citation>
    <scope>NUCLEOTIDE SEQUENCE [LARGE SCALE GENOMIC DNA]</scope>
    <source>
        <strain evidence="2 3">DSM 45385</strain>
    </source>
</reference>
<dbReference type="Gene3D" id="3.40.50.150">
    <property type="entry name" value="Vaccinia Virus protein VP39"/>
    <property type="match status" value="1"/>
</dbReference>
<dbReference type="InterPro" id="IPR022744">
    <property type="entry name" value="MeTrfase_dom_put"/>
</dbReference>
<sequence length="262" mass="29825">MKWALMRLLMRTAGRTSRGIRIGYRHGFDSGTMLDYVYVNKAHGWPLDRIYLNSVGWRAIRARRDLLKEVIRDEVSARAGRALILDVAAGPGRYLQDVAREQPEVEVVCRDLAADGLRLGRELAKERGLANVRYERGDAFDPEPLDRPADIIVVSGLYELILDDETIRKSLARLRDLLAHDGVLIFTTQTRHPQLEFIANVLPNRDGRLWVMKCRSAEQLHTWAVEAGYADVVSRREKVGLFTVTTATQRPECMTMDACRHD</sequence>
<dbReference type="CDD" id="cd02440">
    <property type="entry name" value="AdoMet_MTases"/>
    <property type="match status" value="1"/>
</dbReference>
<keyword evidence="3" id="KW-1185">Reference proteome</keyword>